<dbReference type="Pfam" id="PF01757">
    <property type="entry name" value="Acyl_transf_3"/>
    <property type="match status" value="1"/>
</dbReference>
<feature type="transmembrane region" description="Helical" evidence="1">
    <location>
        <begin position="282"/>
        <end position="301"/>
    </location>
</feature>
<dbReference type="GO" id="GO:0016020">
    <property type="term" value="C:membrane"/>
    <property type="evidence" value="ECO:0007669"/>
    <property type="project" value="TreeGrafter"/>
</dbReference>
<feature type="transmembrane region" description="Helical" evidence="1">
    <location>
        <begin position="196"/>
        <end position="221"/>
    </location>
</feature>
<proteinExistence type="predicted"/>
<accession>A0A9X2L7M2</accession>
<feature type="transmembrane region" description="Helical" evidence="1">
    <location>
        <begin position="252"/>
        <end position="275"/>
    </location>
</feature>
<evidence type="ECO:0000259" key="2">
    <source>
        <dbReference type="Pfam" id="PF01757"/>
    </source>
</evidence>
<dbReference type="PANTHER" id="PTHR23028:SF53">
    <property type="entry name" value="ACYL_TRANSF_3 DOMAIN-CONTAINING PROTEIN"/>
    <property type="match status" value="1"/>
</dbReference>
<sequence length="344" mass="37515">MSANRFDAIRLVFAAAVAVYHLVVLASLDSSGELERLLGRFAELSVQGFFILSGALVYGSWQRSASIADYAGKRIRRLYPAYAAVILVPSLIAMLLGGEAGGVARYLAANLAFLNFLHPDLPGLFEGQRFEAVNGSLWTLKIEVMFYIALVILGPLLAWTAERRTAFLSGLLAVFYIGGELWHLGFLIAAEETGRPILAILARQLPGQMAYFTAGMALWHWQQVIRTHLSRVGAAALVLTVLSFFVPEGAFLRPVGLAGVIAWLAWSPGIALPVTRYGDFSYGIYICHFPIIQSLVASGLFEESPALAVAASVLCTLGASVLLWHLVERPALRRTSHYRKADQH</sequence>
<organism evidence="3 4">
    <name type="scientific">Parvularcula maris</name>
    <dbReference type="NCBI Taxonomy" id="2965077"/>
    <lineage>
        <taxon>Bacteria</taxon>
        <taxon>Pseudomonadati</taxon>
        <taxon>Pseudomonadota</taxon>
        <taxon>Alphaproteobacteria</taxon>
        <taxon>Parvularculales</taxon>
        <taxon>Parvularculaceae</taxon>
        <taxon>Parvularcula</taxon>
    </lineage>
</organism>
<feature type="transmembrane region" description="Helical" evidence="1">
    <location>
        <begin position="40"/>
        <end position="58"/>
    </location>
</feature>
<evidence type="ECO:0000313" key="4">
    <source>
        <dbReference type="Proteomes" id="UP001142610"/>
    </source>
</evidence>
<feature type="transmembrane region" description="Helical" evidence="1">
    <location>
        <begin position="228"/>
        <end position="246"/>
    </location>
</feature>
<comment type="caution">
    <text evidence="3">The sequence shown here is derived from an EMBL/GenBank/DDBJ whole genome shotgun (WGS) entry which is preliminary data.</text>
</comment>
<dbReference type="EMBL" id="JANIBC010000002">
    <property type="protein sequence ID" value="MCQ8184579.1"/>
    <property type="molecule type" value="Genomic_DNA"/>
</dbReference>
<dbReference type="GO" id="GO:0000271">
    <property type="term" value="P:polysaccharide biosynthetic process"/>
    <property type="evidence" value="ECO:0007669"/>
    <property type="project" value="TreeGrafter"/>
</dbReference>
<dbReference type="RefSeq" id="WP_256618427.1">
    <property type="nucleotide sequence ID" value="NZ_JANIBC010000002.1"/>
</dbReference>
<evidence type="ECO:0000313" key="3">
    <source>
        <dbReference type="EMBL" id="MCQ8184579.1"/>
    </source>
</evidence>
<keyword evidence="3" id="KW-0012">Acyltransferase</keyword>
<feature type="transmembrane region" description="Helical" evidence="1">
    <location>
        <begin position="168"/>
        <end position="190"/>
    </location>
</feature>
<feature type="transmembrane region" description="Helical" evidence="1">
    <location>
        <begin position="307"/>
        <end position="327"/>
    </location>
</feature>
<feature type="domain" description="Acyltransferase 3" evidence="2">
    <location>
        <begin position="6"/>
        <end position="324"/>
    </location>
</feature>
<keyword evidence="1" id="KW-1133">Transmembrane helix</keyword>
<keyword evidence="4" id="KW-1185">Reference proteome</keyword>
<keyword evidence="3" id="KW-0808">Transferase</keyword>
<dbReference type="Proteomes" id="UP001142610">
    <property type="component" value="Unassembled WGS sequence"/>
</dbReference>
<protein>
    <submittedName>
        <fullName evidence="3">Acyltransferase</fullName>
    </submittedName>
</protein>
<feature type="transmembrane region" description="Helical" evidence="1">
    <location>
        <begin position="79"/>
        <end position="97"/>
    </location>
</feature>
<feature type="transmembrane region" description="Helical" evidence="1">
    <location>
        <begin position="144"/>
        <end position="161"/>
    </location>
</feature>
<dbReference type="GO" id="GO:0016747">
    <property type="term" value="F:acyltransferase activity, transferring groups other than amino-acyl groups"/>
    <property type="evidence" value="ECO:0007669"/>
    <property type="project" value="InterPro"/>
</dbReference>
<reference evidence="3" key="1">
    <citation type="submission" date="2022-07" db="EMBL/GenBank/DDBJ databases">
        <title>Parvularcula maris sp. nov., an algicidal bacterium isolated from seawater.</title>
        <authorList>
            <person name="Li F."/>
        </authorList>
    </citation>
    <scope>NUCLEOTIDE SEQUENCE</scope>
    <source>
        <strain evidence="3">BGMRC 0090</strain>
    </source>
</reference>
<feature type="transmembrane region" description="Helical" evidence="1">
    <location>
        <begin position="7"/>
        <end position="28"/>
    </location>
</feature>
<dbReference type="InterPro" id="IPR050879">
    <property type="entry name" value="Acyltransferase_3"/>
</dbReference>
<gene>
    <name evidence="3" type="ORF">NOG11_04190</name>
</gene>
<keyword evidence="1" id="KW-0812">Transmembrane</keyword>
<evidence type="ECO:0000256" key="1">
    <source>
        <dbReference type="SAM" id="Phobius"/>
    </source>
</evidence>
<keyword evidence="1" id="KW-0472">Membrane</keyword>
<dbReference type="AlphaFoldDB" id="A0A9X2L7M2"/>
<dbReference type="InterPro" id="IPR002656">
    <property type="entry name" value="Acyl_transf_3_dom"/>
</dbReference>
<name>A0A9X2L7M2_9PROT</name>
<dbReference type="PANTHER" id="PTHR23028">
    <property type="entry name" value="ACETYLTRANSFERASE"/>
    <property type="match status" value="1"/>
</dbReference>